<evidence type="ECO:0000256" key="2">
    <source>
        <dbReference type="ARBA" id="ARBA00022737"/>
    </source>
</evidence>
<comment type="caution">
    <text evidence="5">The sequence shown here is derived from an EMBL/GenBank/DDBJ whole genome shotgun (WGS) entry which is preliminary data.</text>
</comment>
<protein>
    <submittedName>
        <fullName evidence="5">Ribosome assembly protein 4 (RSA4)</fullName>
    </submittedName>
</protein>
<dbReference type="SUPFAM" id="SSF50978">
    <property type="entry name" value="WD40 repeat-like"/>
    <property type="match status" value="1"/>
</dbReference>
<gene>
    <name evidence="5" type="ORF">RFI_03663</name>
</gene>
<sequence length="336" mass="38829">MIITISNEKEISTQFSLSKGKIIQIIIQHWLRVVQIKLGWINDFNKIVVNYVMSFYFYFMLIKYTFYLASKLLNTFTGHTNYVWSVDYSIFDYNQFVLDQMIKQFFSLYHHYKHHRNVICSSSWDKTIYFWDIKDNQKVKTFNGHNNAVYGIEFSPFNGGRYLCSGSSDKTVCLWDIETSKSLHAFYGHEYGVICVDFSPLQSNNNNDNKSNNIGLIGEKLIYATKQLAVFKGHKSWVNCIKYGSNELGNSVVQIQYYLDQMIKALVCGIFDLVNKFKYSPYIINSSEVGGNSNVICSASGDNTIKFCDIRSNKTNLYLMKGDEGEDGIICIKFLQ</sequence>
<dbReference type="GO" id="GO:1990234">
    <property type="term" value="C:transferase complex"/>
    <property type="evidence" value="ECO:0007669"/>
    <property type="project" value="UniProtKB-ARBA"/>
</dbReference>
<dbReference type="EMBL" id="ASPP01003388">
    <property type="protein sequence ID" value="ETO33444.1"/>
    <property type="molecule type" value="Genomic_DNA"/>
</dbReference>
<accession>X6P5T2</accession>
<dbReference type="InterPro" id="IPR001680">
    <property type="entry name" value="WD40_rpt"/>
</dbReference>
<evidence type="ECO:0000313" key="5">
    <source>
        <dbReference type="EMBL" id="ETO33444.1"/>
    </source>
</evidence>
<dbReference type="PANTHER" id="PTHR22847">
    <property type="entry name" value="WD40 REPEAT PROTEIN"/>
    <property type="match status" value="1"/>
</dbReference>
<keyword evidence="4" id="KW-1133">Transmembrane helix</keyword>
<dbReference type="Pfam" id="PF00400">
    <property type="entry name" value="WD40"/>
    <property type="match status" value="3"/>
</dbReference>
<dbReference type="AlphaFoldDB" id="X6P5T2"/>
<dbReference type="PANTHER" id="PTHR22847:SF637">
    <property type="entry name" value="WD REPEAT DOMAIN 5B"/>
    <property type="match status" value="1"/>
</dbReference>
<feature type="transmembrane region" description="Helical" evidence="4">
    <location>
        <begin position="47"/>
        <end position="66"/>
    </location>
</feature>
<organism evidence="5 6">
    <name type="scientific">Reticulomyxa filosa</name>
    <dbReference type="NCBI Taxonomy" id="46433"/>
    <lineage>
        <taxon>Eukaryota</taxon>
        <taxon>Sar</taxon>
        <taxon>Rhizaria</taxon>
        <taxon>Retaria</taxon>
        <taxon>Foraminifera</taxon>
        <taxon>Monothalamids</taxon>
        <taxon>Reticulomyxidae</taxon>
        <taxon>Reticulomyxa</taxon>
    </lineage>
</organism>
<keyword evidence="6" id="KW-1185">Reference proteome</keyword>
<keyword evidence="4" id="KW-0812">Transmembrane</keyword>
<evidence type="ECO:0000256" key="1">
    <source>
        <dbReference type="ARBA" id="ARBA00022574"/>
    </source>
</evidence>
<dbReference type="InterPro" id="IPR036322">
    <property type="entry name" value="WD40_repeat_dom_sf"/>
</dbReference>
<dbReference type="InterPro" id="IPR019775">
    <property type="entry name" value="WD40_repeat_CS"/>
</dbReference>
<keyword evidence="4" id="KW-0472">Membrane</keyword>
<dbReference type="PROSITE" id="PS50082">
    <property type="entry name" value="WD_REPEATS_2"/>
    <property type="match status" value="2"/>
</dbReference>
<dbReference type="SMART" id="SM00320">
    <property type="entry name" value="WD40"/>
    <property type="match status" value="3"/>
</dbReference>
<evidence type="ECO:0000313" key="6">
    <source>
        <dbReference type="Proteomes" id="UP000023152"/>
    </source>
</evidence>
<reference evidence="5 6" key="1">
    <citation type="journal article" date="2013" name="Curr. Biol.">
        <title>The Genome of the Foraminiferan Reticulomyxa filosa.</title>
        <authorList>
            <person name="Glockner G."/>
            <person name="Hulsmann N."/>
            <person name="Schleicher M."/>
            <person name="Noegel A.A."/>
            <person name="Eichinger L."/>
            <person name="Gallinger C."/>
            <person name="Pawlowski J."/>
            <person name="Sierra R."/>
            <person name="Euteneuer U."/>
            <person name="Pillet L."/>
            <person name="Moustafa A."/>
            <person name="Platzer M."/>
            <person name="Groth M."/>
            <person name="Szafranski K."/>
            <person name="Schliwa M."/>
        </authorList>
    </citation>
    <scope>NUCLEOTIDE SEQUENCE [LARGE SCALE GENOMIC DNA]</scope>
</reference>
<keyword evidence="1 3" id="KW-0853">WD repeat</keyword>
<evidence type="ECO:0000256" key="4">
    <source>
        <dbReference type="SAM" id="Phobius"/>
    </source>
</evidence>
<dbReference type="InterPro" id="IPR020472">
    <property type="entry name" value="WD40_PAC1"/>
</dbReference>
<feature type="repeat" description="WD" evidence="3">
    <location>
        <begin position="117"/>
        <end position="141"/>
    </location>
</feature>
<feature type="repeat" description="WD" evidence="3">
    <location>
        <begin position="142"/>
        <end position="185"/>
    </location>
</feature>
<dbReference type="PROSITE" id="PS00678">
    <property type="entry name" value="WD_REPEATS_1"/>
    <property type="match status" value="1"/>
</dbReference>
<dbReference type="Gene3D" id="2.130.10.10">
    <property type="entry name" value="YVTN repeat-like/Quinoprotein amine dehydrogenase"/>
    <property type="match status" value="2"/>
</dbReference>
<dbReference type="InterPro" id="IPR015943">
    <property type="entry name" value="WD40/YVTN_repeat-like_dom_sf"/>
</dbReference>
<proteinExistence type="predicted"/>
<evidence type="ECO:0000256" key="3">
    <source>
        <dbReference type="PROSITE-ProRule" id="PRU00221"/>
    </source>
</evidence>
<dbReference type="PROSITE" id="PS50294">
    <property type="entry name" value="WD_REPEATS_REGION"/>
    <property type="match status" value="1"/>
</dbReference>
<dbReference type="PRINTS" id="PR00320">
    <property type="entry name" value="GPROTEINBRPT"/>
</dbReference>
<name>X6P5T2_RETFI</name>
<dbReference type="Proteomes" id="UP000023152">
    <property type="component" value="Unassembled WGS sequence"/>
</dbReference>
<keyword evidence="2" id="KW-0677">Repeat</keyword>